<feature type="repeat" description="PPR" evidence="2">
    <location>
        <begin position="308"/>
        <end position="342"/>
    </location>
</feature>
<protein>
    <recommendedName>
        <fullName evidence="5">Pentatricopeptide repeat-containing protein</fullName>
    </recommendedName>
</protein>
<dbReference type="Pfam" id="PF13041">
    <property type="entry name" value="PPR_2"/>
    <property type="match status" value="3"/>
</dbReference>
<keyword evidence="4" id="KW-1185">Reference proteome</keyword>
<dbReference type="Pfam" id="PF20431">
    <property type="entry name" value="E_motif"/>
    <property type="match status" value="1"/>
</dbReference>
<evidence type="ECO:0000256" key="2">
    <source>
        <dbReference type="PROSITE-ProRule" id="PRU00708"/>
    </source>
</evidence>
<reference evidence="3 4" key="1">
    <citation type="submission" date="2024-11" db="EMBL/GenBank/DDBJ databases">
        <title>A near-complete genome assembly of Cinchona calisaya.</title>
        <authorList>
            <person name="Lian D.C."/>
            <person name="Zhao X.W."/>
            <person name="Wei L."/>
        </authorList>
    </citation>
    <scope>NUCLEOTIDE SEQUENCE [LARGE SCALE GENOMIC DNA]</scope>
    <source>
        <tissue evidence="3">Nenye</tissue>
    </source>
</reference>
<dbReference type="Proteomes" id="UP001630127">
    <property type="component" value="Unassembled WGS sequence"/>
</dbReference>
<dbReference type="InterPro" id="IPR046848">
    <property type="entry name" value="E_motif"/>
</dbReference>
<evidence type="ECO:0000313" key="4">
    <source>
        <dbReference type="Proteomes" id="UP001630127"/>
    </source>
</evidence>
<name>A0ABD2YD03_9GENT</name>
<dbReference type="Pfam" id="PF01535">
    <property type="entry name" value="PPR"/>
    <property type="match status" value="3"/>
</dbReference>
<dbReference type="PANTHER" id="PTHR47926">
    <property type="entry name" value="PENTATRICOPEPTIDE REPEAT-CONTAINING PROTEIN"/>
    <property type="match status" value="1"/>
</dbReference>
<dbReference type="AlphaFoldDB" id="A0ABD2YD03"/>
<dbReference type="NCBIfam" id="TIGR00756">
    <property type="entry name" value="PPR"/>
    <property type="match status" value="5"/>
</dbReference>
<feature type="repeat" description="PPR" evidence="2">
    <location>
        <begin position="417"/>
        <end position="451"/>
    </location>
</feature>
<dbReference type="Pfam" id="PF12854">
    <property type="entry name" value="PPR_1"/>
    <property type="match status" value="1"/>
</dbReference>
<proteinExistence type="predicted"/>
<dbReference type="Gene3D" id="1.25.40.10">
    <property type="entry name" value="Tetratricopeptide repeat domain"/>
    <property type="match status" value="4"/>
</dbReference>
<dbReference type="FunFam" id="1.25.40.10:FF:000627">
    <property type="entry name" value="Pentatricopeptide repeat-containing protein"/>
    <property type="match status" value="1"/>
</dbReference>
<feature type="repeat" description="PPR" evidence="2">
    <location>
        <begin position="108"/>
        <end position="142"/>
    </location>
</feature>
<evidence type="ECO:0008006" key="5">
    <source>
        <dbReference type="Google" id="ProtNLM"/>
    </source>
</evidence>
<evidence type="ECO:0000256" key="1">
    <source>
        <dbReference type="ARBA" id="ARBA00022737"/>
    </source>
</evidence>
<dbReference type="FunFam" id="1.25.40.10:FF:000305">
    <property type="entry name" value="Pentatricopeptide repeat-containing protein mitochondrial"/>
    <property type="match status" value="1"/>
</dbReference>
<organism evidence="3 4">
    <name type="scientific">Cinchona calisaya</name>
    <dbReference type="NCBI Taxonomy" id="153742"/>
    <lineage>
        <taxon>Eukaryota</taxon>
        <taxon>Viridiplantae</taxon>
        <taxon>Streptophyta</taxon>
        <taxon>Embryophyta</taxon>
        <taxon>Tracheophyta</taxon>
        <taxon>Spermatophyta</taxon>
        <taxon>Magnoliopsida</taxon>
        <taxon>eudicotyledons</taxon>
        <taxon>Gunneridae</taxon>
        <taxon>Pentapetalae</taxon>
        <taxon>asterids</taxon>
        <taxon>lamiids</taxon>
        <taxon>Gentianales</taxon>
        <taxon>Rubiaceae</taxon>
        <taxon>Cinchonoideae</taxon>
        <taxon>Cinchoneae</taxon>
        <taxon>Cinchona</taxon>
    </lineage>
</organism>
<dbReference type="PANTHER" id="PTHR47926:SF347">
    <property type="entry name" value="PENTATRICOPEPTIDE REPEAT-CONTAINING PROTEIN"/>
    <property type="match status" value="1"/>
</dbReference>
<gene>
    <name evidence="3" type="ORF">ACH5RR_034697</name>
</gene>
<dbReference type="InterPro" id="IPR002885">
    <property type="entry name" value="PPR_rpt"/>
</dbReference>
<keyword evidence="1" id="KW-0677">Repeat</keyword>
<accession>A0ABD2YD03</accession>
<dbReference type="PROSITE" id="PS51375">
    <property type="entry name" value="PPR"/>
    <property type="match status" value="4"/>
</dbReference>
<feature type="repeat" description="PPR" evidence="2">
    <location>
        <begin position="207"/>
        <end position="241"/>
    </location>
</feature>
<comment type="caution">
    <text evidence="3">The sequence shown here is derived from an EMBL/GenBank/DDBJ whole genome shotgun (WGS) entry which is preliminary data.</text>
</comment>
<evidence type="ECO:0000313" key="3">
    <source>
        <dbReference type="EMBL" id="KAL3504856.1"/>
    </source>
</evidence>
<dbReference type="InterPro" id="IPR011990">
    <property type="entry name" value="TPR-like_helical_dom_sf"/>
</dbReference>
<dbReference type="InterPro" id="IPR046960">
    <property type="entry name" value="PPR_At4g14850-like_plant"/>
</dbReference>
<dbReference type="EMBL" id="JBJUIK010000014">
    <property type="protein sequence ID" value="KAL3504856.1"/>
    <property type="molecule type" value="Genomic_DNA"/>
</dbReference>
<sequence length="641" mass="71620">MNKAFVFFPSKFLKRAPHFFPSSHNFSSKPIQIQPPNLTLTACIRLLQSCSDQRDLKGGQQLHAHMLIAGFFHSSPLPTTSLINMYSKCSISISDALSVFLLSTHYQNVFAFNAIIAGFVSHDLSDEVLDFYNEMRMIGLVPDRFTFPCVIKACCDVMDVGKIHGLVFKLGLEFDLYIGSALVHAYLRVAFSSEALRVFDDLPDRDDVVIWNAMINGFAQAGEVDKAMEVFQMMAENGVVPNRFSVTGILSVFAMVGEIYNGRLIHGFVIKMGYDSSVAVLNALIDMYGKCEHVVDAVMVFDSMVEKDMFSWNSIICVHEQCGDHEGTLRFLRKMLHASFQPDFVTIASVFPACAHLAALMHFREIHGYMIVNGSGNFGIYGGQDNIYINNAVMDMYAKCGSLREARFVFDKMSHRDAASWNIMIMCYGMHGFGNEALNMFYSMSKAELKPDEVTFVGVLSACSHAGFVRQGRDFLASMQSKYGVLPTIEHYTCVIDMLGRAGQLEDAYELLSTMPYEANPVAWRACLAASQLHGNSDLSEVAAQQIFELEPEHCGSYVMLSNIYGASGRYKEVFGLRSTMRQQDVKKTPGCSWIELSNGVHAFVTRDRNHPEEYEIYAGLDSLTACLCEHNYTKLLEASL</sequence>